<dbReference type="Proteomes" id="UP000235786">
    <property type="component" value="Unassembled WGS sequence"/>
</dbReference>
<dbReference type="OrthoDB" id="3538998at2759"/>
<accession>A0A2J6S3Z7</accession>
<feature type="signal peptide" evidence="2">
    <location>
        <begin position="1"/>
        <end position="19"/>
    </location>
</feature>
<organism evidence="3 4">
    <name type="scientific">Hyaloscypha variabilis (strain UAMH 11265 / GT02V1 / F)</name>
    <name type="common">Meliniomyces variabilis</name>
    <dbReference type="NCBI Taxonomy" id="1149755"/>
    <lineage>
        <taxon>Eukaryota</taxon>
        <taxon>Fungi</taxon>
        <taxon>Dikarya</taxon>
        <taxon>Ascomycota</taxon>
        <taxon>Pezizomycotina</taxon>
        <taxon>Leotiomycetes</taxon>
        <taxon>Helotiales</taxon>
        <taxon>Hyaloscyphaceae</taxon>
        <taxon>Hyaloscypha</taxon>
        <taxon>Hyaloscypha variabilis</taxon>
    </lineage>
</organism>
<proteinExistence type="predicted"/>
<keyword evidence="4" id="KW-1185">Reference proteome</keyword>
<feature type="compositionally biased region" description="Low complexity" evidence="1">
    <location>
        <begin position="281"/>
        <end position="305"/>
    </location>
</feature>
<protein>
    <submittedName>
        <fullName evidence="3">Uncharacterized protein</fullName>
    </submittedName>
</protein>
<dbReference type="EMBL" id="KZ613940">
    <property type="protein sequence ID" value="PMD45492.1"/>
    <property type="molecule type" value="Genomic_DNA"/>
</dbReference>
<feature type="region of interest" description="Disordered" evidence="1">
    <location>
        <begin position="279"/>
        <end position="307"/>
    </location>
</feature>
<sequence length="332" mass="33799">MRIPLLSFVLLAVCSTASAVLTLTSTGCVDAAGFQTCQNGVTAASYTCLNASTTQTETLACGCSDYVGNYNCYSAYCWNRVNECEYQEYVVEYLVGCPIAKLPVPYFPTPDNAPDSCSCNVGDVYLAISSNIQQGGTCSTNVSNSSPDAAVQEIQGCECCEVSGALSSIYAICPNTDPTLIGLSSVQQLETTLDTQINDCQPYLAEYNCVSDLGFSQVVGNIFYGPNNLPASGTQTLSNVAGTVTAPASGGVFTYTNGGDGQVYTISAASVKAGSGGGATTTGKGAASTNGGVASTGSAAPATTGKPNGAEKLVSTWGALVSGIVISIVFMS</sequence>
<dbReference type="PROSITE" id="PS51257">
    <property type="entry name" value="PROKAR_LIPOPROTEIN"/>
    <property type="match status" value="1"/>
</dbReference>
<name>A0A2J6S3Z7_HYAVF</name>
<keyword evidence="2" id="KW-0732">Signal</keyword>
<feature type="chain" id="PRO_5014337189" evidence="2">
    <location>
        <begin position="20"/>
        <end position="332"/>
    </location>
</feature>
<reference evidence="3 4" key="1">
    <citation type="submission" date="2016-04" db="EMBL/GenBank/DDBJ databases">
        <title>A degradative enzymes factory behind the ericoid mycorrhizal symbiosis.</title>
        <authorList>
            <consortium name="DOE Joint Genome Institute"/>
            <person name="Martino E."/>
            <person name="Morin E."/>
            <person name="Grelet G."/>
            <person name="Kuo A."/>
            <person name="Kohler A."/>
            <person name="Daghino S."/>
            <person name="Barry K."/>
            <person name="Choi C."/>
            <person name="Cichocki N."/>
            <person name="Clum A."/>
            <person name="Copeland A."/>
            <person name="Hainaut M."/>
            <person name="Haridas S."/>
            <person name="Labutti K."/>
            <person name="Lindquist E."/>
            <person name="Lipzen A."/>
            <person name="Khouja H.-R."/>
            <person name="Murat C."/>
            <person name="Ohm R."/>
            <person name="Olson A."/>
            <person name="Spatafora J."/>
            <person name="Veneault-Fourrey C."/>
            <person name="Henrissat B."/>
            <person name="Grigoriev I."/>
            <person name="Martin F."/>
            <person name="Perotto S."/>
        </authorList>
    </citation>
    <scope>NUCLEOTIDE SEQUENCE [LARGE SCALE GENOMIC DNA]</scope>
    <source>
        <strain evidence="3 4">F</strain>
    </source>
</reference>
<evidence type="ECO:0000256" key="2">
    <source>
        <dbReference type="SAM" id="SignalP"/>
    </source>
</evidence>
<evidence type="ECO:0000256" key="1">
    <source>
        <dbReference type="SAM" id="MobiDB-lite"/>
    </source>
</evidence>
<gene>
    <name evidence="3" type="ORF">L207DRAFT_481871</name>
</gene>
<dbReference type="AlphaFoldDB" id="A0A2J6S3Z7"/>
<evidence type="ECO:0000313" key="4">
    <source>
        <dbReference type="Proteomes" id="UP000235786"/>
    </source>
</evidence>
<evidence type="ECO:0000313" key="3">
    <source>
        <dbReference type="EMBL" id="PMD45492.1"/>
    </source>
</evidence>